<feature type="domain" description="Trehalase-like N-terminal" evidence="2">
    <location>
        <begin position="4"/>
        <end position="109"/>
    </location>
</feature>
<dbReference type="InterPro" id="IPR045582">
    <property type="entry name" value="Trehalase-like_N"/>
</dbReference>
<proteinExistence type="predicted"/>
<accession>A0A4R8VAS4</accession>
<dbReference type="OrthoDB" id="3902805at2"/>
<evidence type="ECO:0000259" key="2">
    <source>
        <dbReference type="Pfam" id="PF19291"/>
    </source>
</evidence>
<dbReference type="EMBL" id="SOFI01000003">
    <property type="protein sequence ID" value="TFB79132.1"/>
    <property type="molecule type" value="Genomic_DNA"/>
</dbReference>
<comment type="caution">
    <text evidence="3">The sequence shown here is derived from an EMBL/GenBank/DDBJ whole genome shotgun (WGS) entry which is preliminary data.</text>
</comment>
<keyword evidence="4" id="KW-1185">Reference proteome</keyword>
<dbReference type="PANTHER" id="PTHR31616:SF0">
    <property type="entry name" value="GLUCAN 1,4-ALPHA-GLUCOSIDASE"/>
    <property type="match status" value="1"/>
</dbReference>
<keyword evidence="3" id="KW-0378">Hydrolase</keyword>
<dbReference type="Pfam" id="PF00723">
    <property type="entry name" value="Glyco_hydro_15"/>
    <property type="match status" value="1"/>
</dbReference>
<gene>
    <name evidence="3" type="ORF">E3N84_03100</name>
</gene>
<dbReference type="SUPFAM" id="SSF48208">
    <property type="entry name" value="Six-hairpin glycosidases"/>
    <property type="match status" value="1"/>
</dbReference>
<organism evidence="3 4">
    <name type="scientific">Terrimesophilobacter mesophilus</name>
    <dbReference type="NCBI Taxonomy" id="433647"/>
    <lineage>
        <taxon>Bacteria</taxon>
        <taxon>Bacillati</taxon>
        <taxon>Actinomycetota</taxon>
        <taxon>Actinomycetes</taxon>
        <taxon>Micrococcales</taxon>
        <taxon>Microbacteriaceae</taxon>
        <taxon>Terrimesophilobacter</taxon>
    </lineage>
</organism>
<feature type="domain" description="GH15-like" evidence="1">
    <location>
        <begin position="221"/>
        <end position="585"/>
    </location>
</feature>
<evidence type="ECO:0000313" key="4">
    <source>
        <dbReference type="Proteomes" id="UP000298488"/>
    </source>
</evidence>
<dbReference type="InterPro" id="IPR012341">
    <property type="entry name" value="6hp_glycosidase-like_sf"/>
</dbReference>
<evidence type="ECO:0000259" key="1">
    <source>
        <dbReference type="Pfam" id="PF00723"/>
    </source>
</evidence>
<dbReference type="PANTHER" id="PTHR31616">
    <property type="entry name" value="TREHALASE"/>
    <property type="match status" value="1"/>
</dbReference>
<sequence length="610" mass="68320">MPLHIEDYAMIGDCHTAALVGRNGSIDWLCLPRFDSASTFGALLGTEEHGRWLLAPVDENATSTRRYDGDTFTLVTTWTTPDGEVEVTELMPHGDRRADLVRRVRGVRGVVDMHQELRIRFGYADAMPWVRQVPDKKGNALVAVAGPDAVVVRGPKLTSTDHAHVSKFTVGEGDTVDISMTWYPSHRPVPDRYSVQKGIRRTNRWWSDWLSASDVKKDSPYRDEVVRSLLILRALTHEDTGGIAAAATTSLPEQWGGVRNWDYRFVWLRDASATFEVLVSRGFSSQAESWRNWLLRAIAGDPSDVQIMYGLGGERELTELTIDSLPGYEGAGPVRKGNGAFTQYQGDIFGETMLALQKAREAGAKEDRFSWPLQRALLTFVEENWEREDHGMWEMRGPTQNFTHSRAMLWAALDCGVRAVRHHDLDGPADRWEQLRDRIRDDIEANGFDRKRNTYVQYYGSEHVDATLLQLAQIGYIGHNDPRMLGTVAAIEEELLEGGLLLRYRTEHSNDNLPAGEHPFLACSFWLVEQYALSHRLSDAITLMDRLVGFCNDVGMLSEEFDTEQNRHVGNTPQALSHLGLVRAAGAIEFAQNNGSKGRLASVSEGTSGP</sequence>
<dbReference type="RefSeq" id="WP_104095010.1">
    <property type="nucleotide sequence ID" value="NZ_JACHBP010000001.1"/>
</dbReference>
<dbReference type="Pfam" id="PF19291">
    <property type="entry name" value="TREH_N"/>
    <property type="match status" value="1"/>
</dbReference>
<dbReference type="InterPro" id="IPR008928">
    <property type="entry name" value="6-hairpin_glycosidase_sf"/>
</dbReference>
<dbReference type="AlphaFoldDB" id="A0A4R8VAS4"/>
<dbReference type="InterPro" id="IPR011613">
    <property type="entry name" value="GH15-like"/>
</dbReference>
<protein>
    <submittedName>
        <fullName evidence="3">Glycoside hydrolase family 15 protein</fullName>
    </submittedName>
</protein>
<evidence type="ECO:0000313" key="3">
    <source>
        <dbReference type="EMBL" id="TFB79132.1"/>
    </source>
</evidence>
<dbReference type="Gene3D" id="1.50.10.10">
    <property type="match status" value="1"/>
</dbReference>
<dbReference type="GO" id="GO:0005975">
    <property type="term" value="P:carbohydrate metabolic process"/>
    <property type="evidence" value="ECO:0007669"/>
    <property type="project" value="InterPro"/>
</dbReference>
<dbReference type="Proteomes" id="UP000298488">
    <property type="component" value="Unassembled WGS sequence"/>
</dbReference>
<dbReference type="GO" id="GO:0004553">
    <property type="term" value="F:hydrolase activity, hydrolyzing O-glycosyl compounds"/>
    <property type="evidence" value="ECO:0007669"/>
    <property type="project" value="UniProtKB-ARBA"/>
</dbReference>
<name>A0A4R8VAS4_9MICO</name>
<reference evidence="3 4" key="1">
    <citation type="submission" date="2019-03" db="EMBL/GenBank/DDBJ databases">
        <title>Genomics of glacier-inhabiting Cryobacterium strains.</title>
        <authorList>
            <person name="Liu Q."/>
            <person name="Xin Y.-H."/>
        </authorList>
    </citation>
    <scope>NUCLEOTIDE SEQUENCE [LARGE SCALE GENOMIC DNA]</scope>
    <source>
        <strain evidence="3 4">CGMCC 1.10440</strain>
    </source>
</reference>